<organism evidence="1">
    <name type="scientific">viral metagenome</name>
    <dbReference type="NCBI Taxonomy" id="1070528"/>
    <lineage>
        <taxon>unclassified sequences</taxon>
        <taxon>metagenomes</taxon>
        <taxon>organismal metagenomes</taxon>
    </lineage>
</organism>
<proteinExistence type="predicted"/>
<dbReference type="EMBL" id="MT142278">
    <property type="protein sequence ID" value="QJA77352.1"/>
    <property type="molecule type" value="Genomic_DNA"/>
</dbReference>
<sequence>MPSGGARAGSGRKSYNISEKEKQMLMKVARKRAKETGRSIADILMDAIYNPEDEKTKIVAIKLFYDVVTVRDSHKIVEAHQFDHRVLILPEIKRPKLEEIPQA</sequence>
<evidence type="ECO:0000313" key="1">
    <source>
        <dbReference type="EMBL" id="QJA77352.1"/>
    </source>
</evidence>
<name>A0A6M3K6D5_9ZZZZ</name>
<gene>
    <name evidence="1" type="ORF">MM415A01322_0017</name>
</gene>
<protein>
    <submittedName>
        <fullName evidence="1">Uncharacterized protein</fullName>
    </submittedName>
</protein>
<accession>A0A6M3K6D5</accession>
<reference evidence="1" key="1">
    <citation type="submission" date="2020-03" db="EMBL/GenBank/DDBJ databases">
        <title>The deep terrestrial virosphere.</title>
        <authorList>
            <person name="Holmfeldt K."/>
            <person name="Nilsson E."/>
            <person name="Simone D."/>
            <person name="Lopez-Fernandez M."/>
            <person name="Wu X."/>
            <person name="de Brujin I."/>
            <person name="Lundin D."/>
            <person name="Andersson A."/>
            <person name="Bertilsson S."/>
            <person name="Dopson M."/>
        </authorList>
    </citation>
    <scope>NUCLEOTIDE SEQUENCE</scope>
    <source>
        <strain evidence="1">MM415A01322</strain>
    </source>
</reference>
<dbReference type="AlphaFoldDB" id="A0A6M3K6D5"/>